<organism evidence="1">
    <name type="scientific">Leptospira ellisii</name>
    <dbReference type="NCBI Taxonomy" id="2023197"/>
    <lineage>
        <taxon>Bacteria</taxon>
        <taxon>Pseudomonadati</taxon>
        <taxon>Spirochaetota</taxon>
        <taxon>Spirochaetia</taxon>
        <taxon>Leptospirales</taxon>
        <taxon>Leptospiraceae</taxon>
        <taxon>Leptospira</taxon>
    </lineage>
</organism>
<evidence type="ECO:0000313" key="1">
    <source>
        <dbReference type="EMBL" id="PJZ92743.1"/>
    </source>
</evidence>
<gene>
    <name evidence="1" type="ORF">CH379_11545</name>
</gene>
<dbReference type="EMBL" id="NPEF01000108">
    <property type="protein sequence ID" value="PJZ92743.1"/>
    <property type="molecule type" value="Genomic_DNA"/>
</dbReference>
<reference evidence="1" key="1">
    <citation type="submission" date="2017-07" db="EMBL/GenBank/DDBJ databases">
        <title>Leptospira spp. isolated from tropical soils.</title>
        <authorList>
            <person name="Thibeaux R."/>
            <person name="Iraola G."/>
            <person name="Ferres I."/>
            <person name="Bierque E."/>
            <person name="Girault D."/>
            <person name="Soupe-Gilbert M.-E."/>
            <person name="Picardeau M."/>
            <person name="Goarant C."/>
        </authorList>
    </citation>
    <scope>NUCLEOTIDE SEQUENCE [LARGE SCALE GENOMIC DNA]</scope>
    <source>
        <strain evidence="1">ATI7-C-A5</strain>
    </source>
</reference>
<proteinExistence type="predicted"/>
<accession>A0A2N0BIF4</accession>
<sequence>MRSFEFAYQMKNFGSVFAIAERVLEINLKREECADIFARKADPQRLEIYSRKVFRLPHYK</sequence>
<name>A0A2N0BIF4_9LEPT</name>
<comment type="caution">
    <text evidence="1">The sequence shown here is derived from an EMBL/GenBank/DDBJ whole genome shotgun (WGS) entry which is preliminary data.</text>
</comment>
<dbReference type="AlphaFoldDB" id="A0A2N0BIF4"/>
<protein>
    <submittedName>
        <fullName evidence="1">Uncharacterized protein</fullName>
    </submittedName>
</protein>
<accession>A0A2N0B8B9</accession>